<evidence type="ECO:0000256" key="4">
    <source>
        <dbReference type="HAMAP-Rule" id="MF_01922"/>
    </source>
</evidence>
<dbReference type="EC" id="2.5.1.114" evidence="4"/>
<evidence type="ECO:0000256" key="2">
    <source>
        <dbReference type="ARBA" id="ARBA00022691"/>
    </source>
</evidence>
<dbReference type="InterPro" id="IPR056744">
    <property type="entry name" value="TRM5/TYW2-like_N"/>
</dbReference>
<feature type="binding site" evidence="4">
    <location>
        <position position="218"/>
    </location>
    <ligand>
        <name>S-adenosyl-L-methionine</name>
        <dbReference type="ChEBI" id="CHEBI:59789"/>
    </ligand>
</feature>
<evidence type="ECO:0000256" key="3">
    <source>
        <dbReference type="ARBA" id="ARBA00022694"/>
    </source>
</evidence>
<evidence type="ECO:0000256" key="1">
    <source>
        <dbReference type="ARBA" id="ARBA00022679"/>
    </source>
</evidence>
<keyword evidence="3 4" id="KW-0819">tRNA processing</keyword>
<gene>
    <name evidence="4" type="primary">taw2</name>
    <name evidence="6" type="ORF">Asulf_01682</name>
</gene>
<comment type="subcellular location">
    <subcellularLocation>
        <location evidence="4">Cytoplasm</location>
    </subcellularLocation>
</comment>
<evidence type="ECO:0000313" key="6">
    <source>
        <dbReference type="EMBL" id="AGK61654.1"/>
    </source>
</evidence>
<dbReference type="STRING" id="387631.Asulf_01682"/>
<dbReference type="Pfam" id="PF18093">
    <property type="entry name" value="Trm5_N"/>
    <property type="match status" value="1"/>
</dbReference>
<keyword evidence="6" id="KW-0489">Methyltransferase</keyword>
<dbReference type="CDD" id="cd02440">
    <property type="entry name" value="AdoMet_MTases"/>
    <property type="match status" value="1"/>
</dbReference>
<dbReference type="InterPro" id="IPR029063">
    <property type="entry name" value="SAM-dependent_MTases_sf"/>
</dbReference>
<dbReference type="Gene3D" id="3.30.300.110">
    <property type="entry name" value="Met-10+ protein-like domains"/>
    <property type="match status" value="1"/>
</dbReference>
<dbReference type="HAMAP" id="MF_01922">
    <property type="entry name" value="TYW2_archaea"/>
    <property type="match status" value="1"/>
</dbReference>
<name>N0BDE7_9EURY</name>
<feature type="binding site" evidence="4">
    <location>
        <position position="171"/>
    </location>
    <ligand>
        <name>S-adenosyl-L-methionine</name>
        <dbReference type="ChEBI" id="CHEBI:59789"/>
    </ligand>
</feature>
<dbReference type="GO" id="GO:0008175">
    <property type="term" value="F:tRNA methyltransferase activity"/>
    <property type="evidence" value="ECO:0007669"/>
    <property type="project" value="TreeGrafter"/>
</dbReference>
<keyword evidence="2 4" id="KW-0949">S-adenosyl-L-methionine</keyword>
<dbReference type="RefSeq" id="WP_015591252.1">
    <property type="nucleotide sequence ID" value="NC_021169.1"/>
</dbReference>
<dbReference type="PANTHER" id="PTHR23245">
    <property type="entry name" value="TRNA METHYLTRANSFERASE"/>
    <property type="match status" value="1"/>
</dbReference>
<feature type="domain" description="SAM-dependent methyltransferase TRM5/TYW2-type" evidence="5">
    <location>
        <begin position="89"/>
        <end position="334"/>
    </location>
</feature>
<feature type="binding site" evidence="4">
    <location>
        <position position="178"/>
    </location>
    <ligand>
        <name>S-adenosyl-L-methionine</name>
        <dbReference type="ChEBI" id="CHEBI:59789"/>
    </ligand>
</feature>
<keyword evidence="7" id="KW-1185">Reference proteome</keyword>
<dbReference type="Pfam" id="PF25133">
    <property type="entry name" value="TYW2_N_2"/>
    <property type="match status" value="1"/>
</dbReference>
<protein>
    <recommendedName>
        <fullName evidence="4">tRNA(Phe) (4-demethylwyosine(37)-C(7)) aminocarboxypropyltransferase</fullName>
        <ecNumber evidence="4">2.5.1.114</ecNumber>
    </recommendedName>
    <alternativeName>
        <fullName evidence="4">tRNA wyosine derivatives biosynthesis protein Taw2</fullName>
    </alternativeName>
</protein>
<dbReference type="SUPFAM" id="SSF53335">
    <property type="entry name" value="S-adenosyl-L-methionine-dependent methyltransferases"/>
    <property type="match status" value="1"/>
</dbReference>
<dbReference type="Pfam" id="PF02475">
    <property type="entry name" value="TRM5-TYW2_MTfase"/>
    <property type="match status" value="1"/>
</dbReference>
<dbReference type="InterPro" id="IPR030867">
    <property type="entry name" value="TYW2_archaea"/>
</dbReference>
<dbReference type="GeneID" id="15393317"/>
<dbReference type="OrthoDB" id="8079at2157"/>
<dbReference type="InterPro" id="IPR040601">
    <property type="entry name" value="Trm5a/b_N"/>
</dbReference>
<comment type="catalytic activity">
    <reaction evidence="4">
        <text>4-demethylwyosine(37) in tRNA(Phe) + S-adenosyl-L-methionine = 4-demethyl-7-[(3S)-3-amino-3-carboxypropyl]wyosine(37) in tRNA(Phe) + S-methyl-5'-thioadenosine + H(+)</text>
        <dbReference type="Rhea" id="RHEA:36355"/>
        <dbReference type="Rhea" id="RHEA-COMP:10164"/>
        <dbReference type="Rhea" id="RHEA-COMP:10378"/>
        <dbReference type="ChEBI" id="CHEBI:15378"/>
        <dbReference type="ChEBI" id="CHEBI:17509"/>
        <dbReference type="ChEBI" id="CHEBI:59789"/>
        <dbReference type="ChEBI" id="CHEBI:64315"/>
        <dbReference type="ChEBI" id="CHEBI:73550"/>
        <dbReference type="EC" id="2.5.1.114"/>
    </reaction>
</comment>
<dbReference type="GO" id="GO:0005737">
    <property type="term" value="C:cytoplasm"/>
    <property type="evidence" value="ECO:0007669"/>
    <property type="project" value="UniProtKB-SubCell"/>
</dbReference>
<dbReference type="Gene3D" id="3.30.70.2580">
    <property type="match status" value="1"/>
</dbReference>
<dbReference type="PROSITE" id="PS51684">
    <property type="entry name" value="SAM_MT_TRM5_TYW2"/>
    <property type="match status" value="1"/>
</dbReference>
<proteinExistence type="inferred from homology"/>
<comment type="similarity">
    <text evidence="4">Belongs to the class I-like SAM-binding methyltransferase superfamily. TRM5/TYW2 family.</text>
</comment>
<organism evidence="6 7">
    <name type="scientific">Archaeoglobus sulfaticallidus PM70-1</name>
    <dbReference type="NCBI Taxonomy" id="387631"/>
    <lineage>
        <taxon>Archaea</taxon>
        <taxon>Methanobacteriati</taxon>
        <taxon>Methanobacteriota</taxon>
        <taxon>Archaeoglobi</taxon>
        <taxon>Archaeoglobales</taxon>
        <taxon>Archaeoglobaceae</taxon>
        <taxon>Archaeoglobus</taxon>
    </lineage>
</organism>
<dbReference type="Proteomes" id="UP000013307">
    <property type="component" value="Chromosome"/>
</dbReference>
<dbReference type="GO" id="GO:0030488">
    <property type="term" value="P:tRNA methylation"/>
    <property type="evidence" value="ECO:0007669"/>
    <property type="project" value="TreeGrafter"/>
</dbReference>
<accession>N0BDE7</accession>
<comment type="caution">
    <text evidence="4">Lacks conserved residue(s) required for the propagation of feature annotation.</text>
</comment>
<keyword evidence="4" id="KW-0963">Cytoplasm</keyword>
<dbReference type="AlphaFoldDB" id="N0BDE7"/>
<dbReference type="HOGENOM" id="CLU_022610_0_2_2"/>
<dbReference type="GO" id="GO:0102522">
    <property type="term" value="F:tRNA 4-demethylwyosine alpha-amino-alpha-carboxypropyltransferase activity"/>
    <property type="evidence" value="ECO:0007669"/>
    <property type="project" value="UniProtKB-EC"/>
</dbReference>
<keyword evidence="1 4" id="KW-0808">Transferase</keyword>
<dbReference type="eggNOG" id="arCOG10124">
    <property type="taxonomic scope" value="Archaea"/>
</dbReference>
<dbReference type="KEGG" id="ast:Asulf_01682"/>
<evidence type="ECO:0000313" key="7">
    <source>
        <dbReference type="Proteomes" id="UP000013307"/>
    </source>
</evidence>
<evidence type="ECO:0000259" key="5">
    <source>
        <dbReference type="PROSITE" id="PS51684"/>
    </source>
</evidence>
<dbReference type="InterPro" id="IPR030382">
    <property type="entry name" value="MeTrfase_TRM5/TYW2"/>
</dbReference>
<dbReference type="InterPro" id="IPR056743">
    <property type="entry name" value="TRM5-TYW2-like_MTfase"/>
</dbReference>
<sequence>MKGLALKVPKRDAEKVRKKAESIGAKDKNRLIRSDGEFVYIPILTGFERYFDYEVVYADSPLSARHRRLEDYLIEIIPKDLLDFIPKSYKMIGEIILVKIADELEAYRKAIGECLLRLHPNCKSVWRDLGKEDMLRKPRLEFLAGDESYTETVKLENGCYFKLDVKKVMYSVGNQHEKMRIARLVEDGEIVVDMFAGIGYFSIPIAKHSNAKRIYSIEINPESYHYLLENIRLNEVDNVIPILGDSMFVTPPKADRIIMGHIYCHEFLKTAFLAVDEGYIHYHEAVPLAVKDRPVNRINEVAEKLGKKVKIEGYRKVKNYSPGVIHAVVDVYVY</sequence>
<dbReference type="EMBL" id="CP005290">
    <property type="protein sequence ID" value="AGK61654.1"/>
    <property type="molecule type" value="Genomic_DNA"/>
</dbReference>
<reference evidence="6 7" key="1">
    <citation type="journal article" date="2013" name="Genome Announc.">
        <title>Complete Genome Sequence of the Thermophilic and Facultatively Chemolithoautotrophic Sulfate Reducer Archaeoglobus sulfaticallidus Strain PM70-1T.</title>
        <authorList>
            <person name="Stokke R."/>
            <person name="Hocking W.P."/>
            <person name="Steinsbu B.O."/>
            <person name="Steen I.H."/>
        </authorList>
    </citation>
    <scope>NUCLEOTIDE SEQUENCE [LARGE SCALE GENOMIC DNA]</scope>
    <source>
        <strain evidence="6">PM70-1</strain>
    </source>
</reference>
<dbReference type="Gene3D" id="3.40.50.150">
    <property type="entry name" value="Vaccinia Virus protein VP39"/>
    <property type="match status" value="1"/>
</dbReference>
<dbReference type="PANTHER" id="PTHR23245:SF41">
    <property type="entry name" value="TRNA(PHE) (4-DEMETHYLWYOSINE(37)-C(7)) AMINOCARBOXYPROPYLTRANSFERASE"/>
    <property type="match status" value="1"/>
</dbReference>
<comment type="function">
    <text evidence="4">S-adenosyl-L-methionine-dependent transferase that acts as a component of the wyosine derivatives biosynthesis pathway. Catalyzes the transfer of the alpha-amino-alpha-carboxypropyl (acp) group from S-adenosyl-L-methionine to 4-demethylwyosine (imG-14), forming 7-aminocarboxypropyl-demethylwyosine (wybutosine-86) at position 37 of tRNA(Phe).</text>
</comment>